<evidence type="ECO:0000313" key="2">
    <source>
        <dbReference type="Proteomes" id="UP000234950"/>
    </source>
</evidence>
<dbReference type="Proteomes" id="UP000234950">
    <property type="component" value="Unassembled WGS sequence"/>
</dbReference>
<proteinExistence type="predicted"/>
<dbReference type="OrthoDB" id="9790745at2"/>
<sequence>MSNLFLKRVYEPYDEMDGSRILVDRLWPRGISKDAARLSYWFKEVAPSNELRKSFCHVPELFEQFRTKYIEELRSDDLKRDLVRQILELAAKDRVTLLYGAKEPVYNHAQVLMEELKRQTIESED</sequence>
<dbReference type="EMBL" id="PGVE01000063">
    <property type="protein sequence ID" value="PLS03242.1"/>
    <property type="molecule type" value="Genomic_DNA"/>
</dbReference>
<keyword evidence="2" id="KW-1185">Reference proteome</keyword>
<dbReference type="InterPro" id="IPR052552">
    <property type="entry name" value="YeaO-like"/>
</dbReference>
<dbReference type="PANTHER" id="PTHR36849:SF1">
    <property type="entry name" value="CYTOPLASMIC PROTEIN"/>
    <property type="match status" value="1"/>
</dbReference>
<dbReference type="RefSeq" id="WP_101648971.1">
    <property type="nucleotide sequence ID" value="NZ_PGVE01000063.1"/>
</dbReference>
<gene>
    <name evidence="1" type="ORF">CVD27_16450</name>
</gene>
<name>A0A2N5HCK2_9BACI</name>
<dbReference type="PANTHER" id="PTHR36849">
    <property type="entry name" value="CYTOPLASMIC PROTEIN-RELATED"/>
    <property type="match status" value="1"/>
</dbReference>
<accession>A0A2N5HCK2</accession>
<dbReference type="Pfam" id="PF22752">
    <property type="entry name" value="DUF488-N3i"/>
    <property type="match status" value="1"/>
</dbReference>
<evidence type="ECO:0000313" key="1">
    <source>
        <dbReference type="EMBL" id="PLS03242.1"/>
    </source>
</evidence>
<comment type="caution">
    <text evidence="1">The sequence shown here is derived from an EMBL/GenBank/DDBJ whole genome shotgun (WGS) entry which is preliminary data.</text>
</comment>
<reference evidence="1 2" key="1">
    <citation type="submission" date="2017-11" db="EMBL/GenBank/DDBJ databases">
        <title>Comparitive Functional Genomics of Dry Heat Resistant strains isolated from the Viking Spacecraft.</title>
        <authorList>
            <person name="Seuylemezian A."/>
            <person name="Cooper K."/>
            <person name="Vaishampayan P."/>
        </authorList>
    </citation>
    <scope>NUCLEOTIDE SEQUENCE [LARGE SCALE GENOMIC DNA]</scope>
    <source>
        <strain evidence="1 2">V32-6</strain>
    </source>
</reference>
<organism evidence="1 2">
    <name type="scientific">Neobacillus cucumis</name>
    <dbReference type="NCBI Taxonomy" id="1740721"/>
    <lineage>
        <taxon>Bacteria</taxon>
        <taxon>Bacillati</taxon>
        <taxon>Bacillota</taxon>
        <taxon>Bacilli</taxon>
        <taxon>Bacillales</taxon>
        <taxon>Bacillaceae</taxon>
        <taxon>Neobacillus</taxon>
    </lineage>
</organism>
<dbReference type="AlphaFoldDB" id="A0A2N5HCK2"/>
<protein>
    <submittedName>
        <fullName evidence="1">DUF488 domain-containing protein</fullName>
    </submittedName>
</protein>